<dbReference type="Proteomes" id="UP000484547">
    <property type="component" value="Unassembled WGS sequence"/>
</dbReference>
<dbReference type="RefSeq" id="WP_155163790.1">
    <property type="nucleotide sequence ID" value="NZ_WNBG01000002.1"/>
</dbReference>
<organism evidence="5 8">
    <name type="scientific">Phascolarctobacterium faecium</name>
    <dbReference type="NCBI Taxonomy" id="33025"/>
    <lineage>
        <taxon>Bacteria</taxon>
        <taxon>Bacillati</taxon>
        <taxon>Bacillota</taxon>
        <taxon>Negativicutes</taxon>
        <taxon>Acidaminococcales</taxon>
        <taxon>Acidaminococcaceae</taxon>
        <taxon>Phascolarctobacterium</taxon>
    </lineage>
</organism>
<keyword evidence="7" id="KW-1185">Reference proteome</keyword>
<evidence type="ECO:0000259" key="4">
    <source>
        <dbReference type="Pfam" id="PF13193"/>
    </source>
</evidence>
<dbReference type="FunFam" id="3.30.300.30:FF:000008">
    <property type="entry name" value="2,3-dihydroxybenzoate-AMP ligase"/>
    <property type="match status" value="1"/>
</dbReference>
<dbReference type="Gene3D" id="3.40.50.12780">
    <property type="entry name" value="N-terminal domain of ligase-like"/>
    <property type="match status" value="1"/>
</dbReference>
<name>A0A7X3BUZ1_9FIRM</name>
<dbReference type="Proteomes" id="UP000443070">
    <property type="component" value="Unassembled WGS sequence"/>
</dbReference>
<dbReference type="GO" id="GO:0016878">
    <property type="term" value="F:acid-thiol ligase activity"/>
    <property type="evidence" value="ECO:0007669"/>
    <property type="project" value="UniProtKB-ARBA"/>
</dbReference>
<evidence type="ECO:0000313" key="8">
    <source>
        <dbReference type="Proteomes" id="UP000484547"/>
    </source>
</evidence>
<dbReference type="InterPro" id="IPR025110">
    <property type="entry name" value="AMP-bd_C"/>
</dbReference>
<dbReference type="EMBL" id="WNBW01000002">
    <property type="protein sequence ID" value="MTU03664.1"/>
    <property type="molecule type" value="Genomic_DNA"/>
</dbReference>
<feature type="domain" description="AMP-binding enzyme C-terminal" evidence="4">
    <location>
        <begin position="399"/>
        <end position="474"/>
    </location>
</feature>
<dbReference type="PANTHER" id="PTHR43767">
    <property type="entry name" value="LONG-CHAIN-FATTY-ACID--COA LIGASE"/>
    <property type="match status" value="1"/>
</dbReference>
<proteinExistence type="inferred from homology"/>
<dbReference type="OrthoDB" id="9778383at2"/>
<dbReference type="InterPro" id="IPR000873">
    <property type="entry name" value="AMP-dep_synth/lig_dom"/>
</dbReference>
<protein>
    <submittedName>
        <fullName evidence="5">Long-chain-fatty-acid--CoA ligase</fullName>
    </submittedName>
</protein>
<dbReference type="InterPro" id="IPR020845">
    <property type="entry name" value="AMP-binding_CS"/>
</dbReference>
<dbReference type="InterPro" id="IPR042099">
    <property type="entry name" value="ANL_N_sf"/>
</dbReference>
<keyword evidence="2 5" id="KW-0436">Ligase</keyword>
<feature type="domain" description="AMP-dependent synthetase/ligase" evidence="3">
    <location>
        <begin position="8"/>
        <end position="349"/>
    </location>
</feature>
<accession>A0A7X3BUZ1</accession>
<dbReference type="CDD" id="cd05936">
    <property type="entry name" value="FC-FACS_FadD_like"/>
    <property type="match status" value="1"/>
</dbReference>
<comment type="similarity">
    <text evidence="1">Belongs to the ATP-dependent AMP-binding enzyme family.</text>
</comment>
<evidence type="ECO:0000256" key="2">
    <source>
        <dbReference type="ARBA" id="ARBA00022598"/>
    </source>
</evidence>
<reference evidence="7 8" key="1">
    <citation type="journal article" date="2019" name="Nat. Med.">
        <title>A library of human gut bacterial isolates paired with longitudinal multiomics data enables mechanistic microbiome research.</title>
        <authorList>
            <person name="Poyet M."/>
            <person name="Groussin M."/>
            <person name="Gibbons S.M."/>
            <person name="Avila-Pacheco J."/>
            <person name="Jiang X."/>
            <person name="Kearney S.M."/>
            <person name="Perrotta A.R."/>
            <person name="Berdy B."/>
            <person name="Zhao S."/>
            <person name="Lieberman T.D."/>
            <person name="Swanson P.K."/>
            <person name="Smith M."/>
            <person name="Roesemann S."/>
            <person name="Alexander J.E."/>
            <person name="Rich S.A."/>
            <person name="Livny J."/>
            <person name="Vlamakis H."/>
            <person name="Clish C."/>
            <person name="Bullock K."/>
            <person name="Deik A."/>
            <person name="Scott J."/>
            <person name="Pierce K.A."/>
            <person name="Xavier R.J."/>
            <person name="Alm E.J."/>
        </authorList>
    </citation>
    <scope>NUCLEOTIDE SEQUENCE [LARGE SCALE GENOMIC DNA]</scope>
    <source>
        <strain evidence="5 8">BIOML-A13</strain>
        <strain evidence="6 7">BIOML-A3</strain>
    </source>
</reference>
<dbReference type="Pfam" id="PF13193">
    <property type="entry name" value="AMP-binding_C"/>
    <property type="match status" value="1"/>
</dbReference>
<dbReference type="PANTHER" id="PTHR43767:SF1">
    <property type="entry name" value="NONRIBOSOMAL PEPTIDE SYNTHASE PES1 (EUROFUNG)-RELATED"/>
    <property type="match status" value="1"/>
</dbReference>
<evidence type="ECO:0000313" key="6">
    <source>
        <dbReference type="EMBL" id="MTU03664.1"/>
    </source>
</evidence>
<dbReference type="Gene3D" id="3.30.300.30">
    <property type="match status" value="1"/>
</dbReference>
<dbReference type="SUPFAM" id="SSF56801">
    <property type="entry name" value="Acetyl-CoA synthetase-like"/>
    <property type="match status" value="1"/>
</dbReference>
<dbReference type="PROSITE" id="PS00455">
    <property type="entry name" value="AMP_BINDING"/>
    <property type="match status" value="1"/>
</dbReference>
<dbReference type="Pfam" id="PF00501">
    <property type="entry name" value="AMP-binding"/>
    <property type="match status" value="1"/>
</dbReference>
<evidence type="ECO:0000313" key="5">
    <source>
        <dbReference type="EMBL" id="MTT75602.1"/>
    </source>
</evidence>
<sequence length="493" mass="54685">MLFYEIINDHPAEDPALICQDKMLTYGEVREEVTLWAAHLQSSGVCKGDKVGLFSKNCNEFVIAYLAIIKAGGVVVPFNFQLAAPEVAYIVQDAGMRVMVTRQKLELDAALQECGCGPLKQLDFENLRQPVDRGYEDIAMDDNDNCTIIYTSGTTGHPKGAMLSHRNLVANAKDFTQRVLMYSSDKTLCVLPMYHCFAWTVSVACPLLHGCCIVVQENYTLAEALRLIQRYEITQFAGVPTMIQMFEKGADSGQLASVRFFISGGASLPQKLAKDFKKKFGKPVQEGYGLSEASPVCTVNPAEKIKVGSIGPQLPNVRVEIRDEDDRRVASGTVGELCVRGDNVMLGYLNRPEETAAALRGGWLHTGDLAYQDEEGYIFIVDRLKDMIITGGENVYPREVEEALYHHPAVQENAVVGVPDKLRGQAVCAYLVLKEGAAATKPQLRRFLMERLASYKVPKYFFFCEQLPKNGTGKVMKTALRENAIEDLVNRQN</sequence>
<evidence type="ECO:0000313" key="7">
    <source>
        <dbReference type="Proteomes" id="UP000443070"/>
    </source>
</evidence>
<dbReference type="EMBL" id="WNBM01000002">
    <property type="protein sequence ID" value="MTT75602.1"/>
    <property type="molecule type" value="Genomic_DNA"/>
</dbReference>
<dbReference type="NCBIfam" id="NF004837">
    <property type="entry name" value="PRK06187.1"/>
    <property type="match status" value="1"/>
</dbReference>
<dbReference type="InterPro" id="IPR045851">
    <property type="entry name" value="AMP-bd_C_sf"/>
</dbReference>
<gene>
    <name evidence="5" type="ORF">GMD11_04875</name>
    <name evidence="6" type="ORF">GMD18_04520</name>
</gene>
<comment type="caution">
    <text evidence="5">The sequence shown here is derived from an EMBL/GenBank/DDBJ whole genome shotgun (WGS) entry which is preliminary data.</text>
</comment>
<evidence type="ECO:0000256" key="1">
    <source>
        <dbReference type="ARBA" id="ARBA00006432"/>
    </source>
</evidence>
<dbReference type="InterPro" id="IPR050237">
    <property type="entry name" value="ATP-dep_AMP-bd_enzyme"/>
</dbReference>
<evidence type="ECO:0000259" key="3">
    <source>
        <dbReference type="Pfam" id="PF00501"/>
    </source>
</evidence>
<dbReference type="AlphaFoldDB" id="A0A7X3BUZ1"/>